<dbReference type="Proteomes" id="UP000265643">
    <property type="component" value="Unassembled WGS sequence"/>
</dbReference>
<comment type="caution">
    <text evidence="1">The sequence shown here is derived from an EMBL/GenBank/DDBJ whole genome shotgun (WGS) entry which is preliminary data.</text>
</comment>
<protein>
    <submittedName>
        <fullName evidence="1">Uncharacterized protein</fullName>
    </submittedName>
</protein>
<organism evidence="1 2">
    <name type="scientific">Mediterraneibacter butyricigenes</name>
    <dbReference type="NCBI Taxonomy" id="2316025"/>
    <lineage>
        <taxon>Bacteria</taxon>
        <taxon>Bacillati</taxon>
        <taxon>Bacillota</taxon>
        <taxon>Clostridia</taxon>
        <taxon>Lachnospirales</taxon>
        <taxon>Lachnospiraceae</taxon>
        <taxon>Mediterraneibacter</taxon>
    </lineage>
</organism>
<accession>A0A391NZL7</accession>
<evidence type="ECO:0000313" key="2">
    <source>
        <dbReference type="Proteomes" id="UP000265643"/>
    </source>
</evidence>
<proteinExistence type="predicted"/>
<sequence length="77" mass="8932">MARTNMNNHSDDMSVDELIGKIYEFEGNAEEWLEFEKEVREKIKNFSDAENEILIDSEAMESLTMICEGIRANVKKT</sequence>
<gene>
    <name evidence="1" type="ORF">KGMB01110_04560</name>
</gene>
<name>A0A391NZL7_9FIRM</name>
<reference evidence="2" key="1">
    <citation type="submission" date="2018-09" db="EMBL/GenBank/DDBJ databases">
        <title>Draft Genome Sequence of Mediterraneibacter sp. KCTC 15684.</title>
        <authorList>
            <person name="Kim J.S."/>
            <person name="Han K.I."/>
            <person name="Suh M.K."/>
            <person name="Lee K.C."/>
            <person name="Eom M.K."/>
            <person name="Lee J.H."/>
            <person name="Park S.H."/>
            <person name="Kang S.W."/>
            <person name="Park J.E."/>
            <person name="Oh B.S."/>
            <person name="Yu S.Y."/>
            <person name="Choi S.H."/>
            <person name="Lee D.H."/>
            <person name="Yoon H."/>
            <person name="Kim B."/>
            <person name="Yang S.J."/>
            <person name="Lee J.S."/>
        </authorList>
    </citation>
    <scope>NUCLEOTIDE SEQUENCE [LARGE SCALE GENOMIC DNA]</scope>
    <source>
        <strain evidence="2">KCTC 15684</strain>
    </source>
</reference>
<dbReference type="RefSeq" id="WP_119297428.1">
    <property type="nucleotide sequence ID" value="NZ_BHGK01000001.1"/>
</dbReference>
<dbReference type="EMBL" id="BHGK01000001">
    <property type="protein sequence ID" value="GCA66020.1"/>
    <property type="molecule type" value="Genomic_DNA"/>
</dbReference>
<evidence type="ECO:0000313" key="1">
    <source>
        <dbReference type="EMBL" id="GCA66020.1"/>
    </source>
</evidence>
<dbReference type="AlphaFoldDB" id="A0A391NZL7"/>
<keyword evidence="2" id="KW-1185">Reference proteome</keyword>